<evidence type="ECO:0000313" key="1">
    <source>
        <dbReference type="EMBL" id="MEB3033310.1"/>
    </source>
</evidence>
<reference evidence="1 2" key="1">
    <citation type="submission" date="2023-12" db="EMBL/GenBank/DDBJ databases">
        <title>Description of new species of Mycobacterium terrae complex isolated from sewage at the Sao Paulo Zoological Park Foundation in Brazil.</title>
        <authorList>
            <person name="Romagnoli C.L."/>
            <person name="Conceicao E.C."/>
            <person name="Machado E."/>
            <person name="Barreto L.B.P.F."/>
            <person name="Sharma A."/>
            <person name="Silva N.M."/>
            <person name="Marques L.E."/>
            <person name="Juliana M.A."/>
            <person name="Lourenco M.C.S."/>
            <person name="Digiampietri L.A."/>
            <person name="Suffys P.N."/>
            <person name="Viana-Niero C."/>
        </authorList>
    </citation>
    <scope>NUCLEOTIDE SEQUENCE [LARGE SCALE GENOMIC DNA]</scope>
    <source>
        <strain evidence="1 2">MYC340</strain>
    </source>
</reference>
<sequence>MTTLFDYTSRKFKDDLGRRYLLQFRTDETCSGDPRLVNPTGKIVATVMNFGGDRHGSRKTISREHIRFNAAEAAFDRDHLPYLEPDLCDLAVIMQRLAAAGLAAL</sequence>
<dbReference type="EMBL" id="JAYJJU010000018">
    <property type="protein sequence ID" value="MEB3033310.1"/>
    <property type="molecule type" value="Genomic_DNA"/>
</dbReference>
<accession>A0ABU5XZE3</accession>
<dbReference type="RefSeq" id="WP_329780112.1">
    <property type="nucleotide sequence ID" value="NZ_JAYJJU010000018.1"/>
</dbReference>
<protein>
    <submittedName>
        <fullName evidence="1">Uncharacterized protein</fullName>
    </submittedName>
</protein>
<proteinExistence type="predicted"/>
<name>A0ABU5XZE3_9MYCO</name>
<dbReference type="Proteomes" id="UP001298593">
    <property type="component" value="Unassembled WGS sequence"/>
</dbReference>
<keyword evidence="2" id="KW-1185">Reference proteome</keyword>
<organism evidence="1 2">
    <name type="scientific">[Mycobacterium] nativiensis</name>
    <dbReference type="NCBI Taxonomy" id="2855503"/>
    <lineage>
        <taxon>Bacteria</taxon>
        <taxon>Bacillati</taxon>
        <taxon>Actinomycetota</taxon>
        <taxon>Actinomycetes</taxon>
        <taxon>Mycobacteriales</taxon>
        <taxon>Mycobacteriaceae</taxon>
        <taxon>Mycolicibacter</taxon>
    </lineage>
</organism>
<comment type="caution">
    <text evidence="1">The sequence shown here is derived from an EMBL/GenBank/DDBJ whole genome shotgun (WGS) entry which is preliminary data.</text>
</comment>
<gene>
    <name evidence="1" type="ORF">KV113_17300</name>
</gene>
<evidence type="ECO:0000313" key="2">
    <source>
        <dbReference type="Proteomes" id="UP001298593"/>
    </source>
</evidence>